<sequence>MTSSDTFHVKIFKVGRCQVPGPEVTWMRGWDTWEELHFHMVLAYNDSTNFLINTGLPEDLSVRNREMVLFAGERAVFEARDSVSMLSAAGFRPEEIRNLSVTPIQDYTVGRMAEFRNARIFLPKRGWVEDVVAQEDAEIKNRDLFMPPGVLSYIMFEARERLVIYEDVDSELVPGIRAIQVGCHHRSSVIFVVRTPAGEVAFTDAAFKRKNVETMRPIGIAEDLRECLRAYRMLKGMRFFALYDPDTPEGDIA</sequence>
<accession>A0AA37F907</accession>
<comment type="caution">
    <text evidence="6">The sequence shown here is derived from an EMBL/GenBank/DDBJ whole genome shotgun (WGS) entry which is preliminary data.</text>
</comment>
<reference evidence="6" key="1">
    <citation type="journal article" date="2014" name="Int. J. Syst. Evol. Microbiol.">
        <title>Complete genome sequence of Corynebacterium casei LMG S-19264T (=DSM 44701T), isolated from a smear-ripened cheese.</title>
        <authorList>
            <consortium name="US DOE Joint Genome Institute (JGI-PGF)"/>
            <person name="Walter F."/>
            <person name="Albersmeier A."/>
            <person name="Kalinowski J."/>
            <person name="Ruckert C."/>
        </authorList>
    </citation>
    <scope>NUCLEOTIDE SEQUENCE</scope>
    <source>
        <strain evidence="6">JCM 13583</strain>
    </source>
</reference>
<gene>
    <name evidence="6" type="ORF">GCM10007108_03430</name>
</gene>
<keyword evidence="7" id="KW-1185">Reference proteome</keyword>
<dbReference type="RefSeq" id="WP_229657430.1">
    <property type="nucleotide sequence ID" value="NZ_BMNY01000001.1"/>
</dbReference>
<dbReference type="InterPro" id="IPR051013">
    <property type="entry name" value="MBL_superfamily_lactonases"/>
</dbReference>
<evidence type="ECO:0000256" key="2">
    <source>
        <dbReference type="ARBA" id="ARBA00007749"/>
    </source>
</evidence>
<keyword evidence="5" id="KW-0862">Zinc</keyword>
<evidence type="ECO:0000256" key="5">
    <source>
        <dbReference type="ARBA" id="ARBA00022833"/>
    </source>
</evidence>
<comment type="cofactor">
    <cofactor evidence="1">
        <name>Zn(2+)</name>
        <dbReference type="ChEBI" id="CHEBI:29105"/>
    </cofactor>
</comment>
<dbReference type="AlphaFoldDB" id="A0AA37F907"/>
<dbReference type="GO" id="GO:0016787">
    <property type="term" value="F:hydrolase activity"/>
    <property type="evidence" value="ECO:0007669"/>
    <property type="project" value="UniProtKB-KW"/>
</dbReference>
<evidence type="ECO:0000256" key="4">
    <source>
        <dbReference type="ARBA" id="ARBA00022801"/>
    </source>
</evidence>
<dbReference type="EMBL" id="BMNY01000001">
    <property type="protein sequence ID" value="GGM68651.1"/>
    <property type="molecule type" value="Genomic_DNA"/>
</dbReference>
<keyword evidence="4" id="KW-0378">Hydrolase</keyword>
<evidence type="ECO:0000256" key="3">
    <source>
        <dbReference type="ARBA" id="ARBA00022723"/>
    </source>
</evidence>
<dbReference type="PANTHER" id="PTHR42978">
    <property type="entry name" value="QUORUM-QUENCHING LACTONASE YTNP-RELATED-RELATED"/>
    <property type="match status" value="1"/>
</dbReference>
<dbReference type="Gene3D" id="3.60.15.10">
    <property type="entry name" value="Ribonuclease Z/Hydroxyacylglutathione hydrolase-like"/>
    <property type="match status" value="1"/>
</dbReference>
<evidence type="ECO:0000313" key="6">
    <source>
        <dbReference type="EMBL" id="GGM68651.1"/>
    </source>
</evidence>
<name>A0AA37F907_9ARCH</name>
<dbReference type="GO" id="GO:0046872">
    <property type="term" value="F:metal ion binding"/>
    <property type="evidence" value="ECO:0007669"/>
    <property type="project" value="UniProtKB-KW"/>
</dbReference>
<proteinExistence type="inferred from homology"/>
<keyword evidence="3" id="KW-0479">Metal-binding</keyword>
<dbReference type="SUPFAM" id="SSF56281">
    <property type="entry name" value="Metallo-hydrolase/oxidoreductase"/>
    <property type="match status" value="1"/>
</dbReference>
<comment type="similarity">
    <text evidence="2">Belongs to the metallo-beta-lactamase superfamily.</text>
</comment>
<reference evidence="6" key="2">
    <citation type="submission" date="2022-09" db="EMBL/GenBank/DDBJ databases">
        <authorList>
            <person name="Sun Q."/>
            <person name="Ohkuma M."/>
        </authorList>
    </citation>
    <scope>NUCLEOTIDE SEQUENCE</scope>
    <source>
        <strain evidence="6">JCM 13583</strain>
    </source>
</reference>
<evidence type="ECO:0000313" key="7">
    <source>
        <dbReference type="Proteomes" id="UP000632195"/>
    </source>
</evidence>
<dbReference type="Proteomes" id="UP000632195">
    <property type="component" value="Unassembled WGS sequence"/>
</dbReference>
<organism evidence="6 7">
    <name type="scientific">Thermogymnomonas acidicola</name>
    <dbReference type="NCBI Taxonomy" id="399579"/>
    <lineage>
        <taxon>Archaea</taxon>
        <taxon>Methanobacteriati</taxon>
        <taxon>Thermoplasmatota</taxon>
        <taxon>Thermoplasmata</taxon>
        <taxon>Thermoplasmatales</taxon>
        <taxon>Thermogymnomonas</taxon>
    </lineage>
</organism>
<evidence type="ECO:0000256" key="1">
    <source>
        <dbReference type="ARBA" id="ARBA00001947"/>
    </source>
</evidence>
<dbReference type="InterPro" id="IPR036866">
    <property type="entry name" value="RibonucZ/Hydroxyglut_hydro"/>
</dbReference>
<protein>
    <submittedName>
        <fullName evidence="6">Uncharacterized protein</fullName>
    </submittedName>
</protein>
<dbReference type="PANTHER" id="PTHR42978:SF2">
    <property type="entry name" value="102 KBASES UNSTABLE REGION: FROM 1 TO 119443"/>
    <property type="match status" value="1"/>
</dbReference>